<dbReference type="Gene3D" id="1.10.3210.50">
    <property type="match status" value="1"/>
</dbReference>
<dbReference type="InterPro" id="IPR003607">
    <property type="entry name" value="HD/PDEase_dom"/>
</dbReference>
<evidence type="ECO:0000313" key="3">
    <source>
        <dbReference type="Proteomes" id="UP000000641"/>
    </source>
</evidence>
<evidence type="ECO:0000313" key="2">
    <source>
        <dbReference type="EMBL" id="ABL78560.1"/>
    </source>
</evidence>
<dbReference type="CDD" id="cd00077">
    <property type="entry name" value="HDc"/>
    <property type="match status" value="1"/>
</dbReference>
<dbReference type="GeneID" id="4601176"/>
<dbReference type="AlphaFoldDB" id="A1RZD0"/>
<dbReference type="EnsemblBacteria" id="ABL78560">
    <property type="protein sequence ID" value="ABL78560"/>
    <property type="gene ID" value="Tpen_1162"/>
</dbReference>
<gene>
    <name evidence="2" type="ordered locus">Tpen_1162</name>
</gene>
<dbReference type="PANTHER" id="PTHR33594">
    <property type="entry name" value="SUPERFAMILY HYDROLASE, PUTATIVE (AFU_ORTHOLOGUE AFUA_1G03035)-RELATED"/>
    <property type="match status" value="1"/>
</dbReference>
<name>A1RZD0_THEPD</name>
<accession>A1RZD0</accession>
<dbReference type="HOGENOM" id="CLU_036524_3_1_2"/>
<dbReference type="STRING" id="368408.Tpen_1162"/>
<dbReference type="RefSeq" id="WP_011752825.1">
    <property type="nucleotide sequence ID" value="NC_008698.1"/>
</dbReference>
<evidence type="ECO:0000259" key="1">
    <source>
        <dbReference type="PROSITE" id="PS51831"/>
    </source>
</evidence>
<dbReference type="SUPFAM" id="SSF109604">
    <property type="entry name" value="HD-domain/PDEase-like"/>
    <property type="match status" value="1"/>
</dbReference>
<proteinExistence type="predicted"/>
<sequence length="217" mass="24605">MLLEVVEGEMLRRVAEEAVKFYRGSHHDLSHVERVYRLAMRIARELGAGVDLEVLGAAAILHDVARSMEDEGLVEDHAREGARIAREILKRVGFPEDKIERVAYCIEAHRYRGGGRPSSIEAQILQDADRLDALGAIGVARAFARGGARGTPFYDPSKPPKERYDGHSETVVNHFYEKLLKVKDTLNTEPARRIAEGRHRFMEEFLERFLKEWVGEA</sequence>
<dbReference type="PANTHER" id="PTHR33594:SF1">
    <property type="entry name" value="HD_PDEASE DOMAIN-CONTAINING PROTEIN"/>
    <property type="match status" value="1"/>
</dbReference>
<feature type="domain" description="HD" evidence="1">
    <location>
        <begin position="28"/>
        <end position="134"/>
    </location>
</feature>
<dbReference type="eggNOG" id="arCOG01860">
    <property type="taxonomic scope" value="Archaea"/>
</dbReference>
<keyword evidence="3" id="KW-1185">Reference proteome</keyword>
<dbReference type="Proteomes" id="UP000000641">
    <property type="component" value="Chromosome"/>
</dbReference>
<dbReference type="Pfam" id="PF01966">
    <property type="entry name" value="HD"/>
    <property type="match status" value="1"/>
</dbReference>
<dbReference type="InterPro" id="IPR006675">
    <property type="entry name" value="HDIG_dom"/>
</dbReference>
<dbReference type="SMART" id="SM00471">
    <property type="entry name" value="HDc"/>
    <property type="match status" value="1"/>
</dbReference>
<dbReference type="NCBIfam" id="TIGR00277">
    <property type="entry name" value="HDIG"/>
    <property type="match status" value="1"/>
</dbReference>
<protein>
    <submittedName>
        <fullName evidence="2">Metal dependent phosphohydrolase</fullName>
    </submittedName>
</protein>
<reference evidence="3" key="1">
    <citation type="journal article" date="2008" name="J. Bacteriol.">
        <title>Genome sequence of Thermofilum pendens reveals an exceptional loss of biosynthetic pathways without genome reduction.</title>
        <authorList>
            <person name="Anderson I."/>
            <person name="Rodriguez J."/>
            <person name="Susanti D."/>
            <person name="Porat I."/>
            <person name="Reich C."/>
            <person name="Ulrich L.E."/>
            <person name="Elkins J.G."/>
            <person name="Mavromatis K."/>
            <person name="Lykidis A."/>
            <person name="Kim E."/>
            <person name="Thompson L.S."/>
            <person name="Nolan M."/>
            <person name="Land M."/>
            <person name="Copeland A."/>
            <person name="Lapidus A."/>
            <person name="Lucas S."/>
            <person name="Detter C."/>
            <person name="Zhulin I.B."/>
            <person name="Olsen G.J."/>
            <person name="Whitman W."/>
            <person name="Mukhopadhyay B."/>
            <person name="Bristow J."/>
            <person name="Kyrpides N."/>
        </authorList>
    </citation>
    <scope>NUCLEOTIDE SEQUENCE [LARGE SCALE GENOMIC DNA]</scope>
    <source>
        <strain evidence="3">DSM 2475 / Hrk 5</strain>
    </source>
</reference>
<organism evidence="2 3">
    <name type="scientific">Thermofilum pendens (strain DSM 2475 / Hrk 5)</name>
    <dbReference type="NCBI Taxonomy" id="368408"/>
    <lineage>
        <taxon>Archaea</taxon>
        <taxon>Thermoproteota</taxon>
        <taxon>Thermoprotei</taxon>
        <taxon>Thermofilales</taxon>
        <taxon>Thermofilaceae</taxon>
        <taxon>Thermofilum</taxon>
    </lineage>
</organism>
<dbReference type="KEGG" id="tpe:Tpen_1162"/>
<dbReference type="InterPro" id="IPR006674">
    <property type="entry name" value="HD_domain"/>
</dbReference>
<dbReference type="PROSITE" id="PS51831">
    <property type="entry name" value="HD"/>
    <property type="match status" value="1"/>
</dbReference>
<dbReference type="EMBL" id="CP000505">
    <property type="protein sequence ID" value="ABL78560.1"/>
    <property type="molecule type" value="Genomic_DNA"/>
</dbReference>